<comment type="cofactor">
    <cofactor evidence="1">
        <name>Fe(2+)</name>
        <dbReference type="ChEBI" id="CHEBI:29033"/>
    </cofactor>
</comment>
<dbReference type="PANTHER" id="PTHR12463:SF0">
    <property type="entry name" value="ALPHA-KETOGLUTARATE-DEPENDENT DIOXYGENASE ALKB HOMOLOG 4"/>
    <property type="match status" value="1"/>
</dbReference>
<dbReference type="PANTHER" id="PTHR12463">
    <property type="entry name" value="OXYGENASE-RELATED"/>
    <property type="match status" value="1"/>
</dbReference>
<reference evidence="2" key="1">
    <citation type="submission" date="2020-11" db="EMBL/GenBank/DDBJ databases">
        <authorList>
            <person name="Tran Van P."/>
        </authorList>
    </citation>
    <scope>NUCLEOTIDE SEQUENCE</scope>
</reference>
<dbReference type="EMBL" id="CAJPEV010001878">
    <property type="protein sequence ID" value="CAG0894702.1"/>
    <property type="molecule type" value="Genomic_DNA"/>
</dbReference>
<name>A0A7R9A5M4_9CRUS</name>
<organism evidence="2">
    <name type="scientific">Darwinula stevensoni</name>
    <dbReference type="NCBI Taxonomy" id="69355"/>
    <lineage>
        <taxon>Eukaryota</taxon>
        <taxon>Metazoa</taxon>
        <taxon>Ecdysozoa</taxon>
        <taxon>Arthropoda</taxon>
        <taxon>Crustacea</taxon>
        <taxon>Oligostraca</taxon>
        <taxon>Ostracoda</taxon>
        <taxon>Podocopa</taxon>
        <taxon>Podocopida</taxon>
        <taxon>Darwinulocopina</taxon>
        <taxon>Darwinuloidea</taxon>
        <taxon>Darwinulidae</taxon>
        <taxon>Darwinula</taxon>
    </lineage>
</organism>
<dbReference type="GO" id="GO:0016491">
    <property type="term" value="F:oxidoreductase activity"/>
    <property type="evidence" value="ECO:0007669"/>
    <property type="project" value="TreeGrafter"/>
</dbReference>
<keyword evidence="3" id="KW-1185">Reference proteome</keyword>
<dbReference type="SUPFAM" id="SSF51197">
    <property type="entry name" value="Clavaminate synthase-like"/>
    <property type="match status" value="1"/>
</dbReference>
<gene>
    <name evidence="2" type="ORF">DSTB1V02_LOCUS8319</name>
</gene>
<sequence>MAKLCGCKGIRTCLLCEKEFGIKPRGPASLTDPRETHIYCPLCNLAWRGYDMNAWKTHPHHEGTPFSLPGVFLLVSIPQPDFLTQEEADALMEGMDALPWSTSQSGRSKQNFGPKCNFKKQKLKLGSFQGFPSFSEFVQEKLSSVPLLSNFKTVEQCNMEYDPNRGACIEPHVDDCWVWGERVVTLNVIGDAVLTVTPYCGDRSKYNLNWRTDYNPLTSEVKNNTIEKTQAVIRIPLLARSLVVLTGAARYDWEHSVLREDVRERRVCIAYREFTPWFLPGGRFYEEVGKDVLQAACNFF</sequence>
<dbReference type="InterPro" id="IPR032857">
    <property type="entry name" value="ALKBH4"/>
</dbReference>
<dbReference type="GO" id="GO:0032451">
    <property type="term" value="F:demethylase activity"/>
    <property type="evidence" value="ECO:0007669"/>
    <property type="project" value="TreeGrafter"/>
</dbReference>
<evidence type="ECO:0000313" key="3">
    <source>
        <dbReference type="Proteomes" id="UP000677054"/>
    </source>
</evidence>
<dbReference type="InterPro" id="IPR037151">
    <property type="entry name" value="AlkB-like_sf"/>
</dbReference>
<dbReference type="Gene3D" id="2.60.120.590">
    <property type="entry name" value="Alpha-ketoglutarate-dependent dioxygenase AlkB-like"/>
    <property type="match status" value="1"/>
</dbReference>
<dbReference type="Proteomes" id="UP000677054">
    <property type="component" value="Unassembled WGS sequence"/>
</dbReference>
<dbReference type="EMBL" id="LR901395">
    <property type="protein sequence ID" value="CAD7248507.1"/>
    <property type="molecule type" value="Genomic_DNA"/>
</dbReference>
<accession>A0A7R9A5M4</accession>
<protein>
    <submittedName>
        <fullName evidence="2">Uncharacterized protein</fullName>
    </submittedName>
</protein>
<dbReference type="AlphaFoldDB" id="A0A7R9A5M4"/>
<dbReference type="OrthoDB" id="442860at2759"/>
<proteinExistence type="predicted"/>
<evidence type="ECO:0000256" key="1">
    <source>
        <dbReference type="ARBA" id="ARBA00001954"/>
    </source>
</evidence>
<evidence type="ECO:0000313" key="2">
    <source>
        <dbReference type="EMBL" id="CAD7248507.1"/>
    </source>
</evidence>
<dbReference type="GO" id="GO:0070988">
    <property type="term" value="P:demethylation"/>
    <property type="evidence" value="ECO:0007669"/>
    <property type="project" value="InterPro"/>
</dbReference>